<keyword evidence="2" id="KW-0378">Hydrolase</keyword>
<dbReference type="NCBIfam" id="TIGR02401">
    <property type="entry name" value="trehalose_TreY"/>
    <property type="match status" value="1"/>
</dbReference>
<dbReference type="SUPFAM" id="SSF51445">
    <property type="entry name" value="(Trans)glycosidases"/>
    <property type="match status" value="1"/>
</dbReference>
<dbReference type="PANTHER" id="PTHR10357:SF216">
    <property type="entry name" value="MALTOOLIGOSYL TREHALOSE SYNTHASE-RELATED"/>
    <property type="match status" value="1"/>
</dbReference>
<protein>
    <submittedName>
        <fullName evidence="2">Putative hydrolase</fullName>
    </submittedName>
</protein>
<dbReference type="eggNOG" id="COG3280">
    <property type="taxonomic scope" value="Bacteria"/>
</dbReference>
<dbReference type="AlphaFoldDB" id="Q0FLE0"/>
<dbReference type="Gene3D" id="1.10.150.200">
    <property type="entry name" value="Maltooligosyl trehalose synthase, domain 3"/>
    <property type="match status" value="1"/>
</dbReference>
<dbReference type="Gene3D" id="3.20.20.80">
    <property type="entry name" value="Glycosidases"/>
    <property type="match status" value="1"/>
</dbReference>
<dbReference type="Pfam" id="PF00128">
    <property type="entry name" value="Alpha-amylase"/>
    <property type="match status" value="1"/>
</dbReference>
<dbReference type="RefSeq" id="WP_007802842.1">
    <property type="nucleotide sequence ID" value="NZ_DS022277.1"/>
</dbReference>
<sequence>MRPLVASYRLQLRQGVDFDRAVELLPYIAGLGVSHLYLSPIFTAESGSTHGYDVANPAEIDPVLGGRAGYERLAAAAKARGLGIILDLVPNHTVLSVENPWLLDALTHGADSPYARHFDVDWESRLILPILPEPRDEMIAAGAFEIDRETQRVRWEGGWLPLAPGTAGEGDVAEILDRQHWQLRHWVRERRRLSHRRFFNITSLIGMRVEDRAVFDAMMALPLELVRAGLADGLRIDHVDGLADPAGYLGWLRDEVGPEVPVWVEKILTGDEEMPDWPVEGTTGYEANDRITRLLLDEAGMDRLDAMWRGVTGARGDYEAACRAARHQILSGDLAAELREMQRRAGAALEEAGQTLPDETLREALREMLVAFPRYRSYIAADGPSAEDRALLDQTVAIATDAGADKAALDMLREILLSPRGQIGAAFVVRFQQVSGAVVAKAQEDTAFYRHTRCLAEAEVGSEPDAAPLAGPAFEAWCKTRLARWPSAMSLGSSHDTKRAEDARARLVAMTHLPAEVAELWVQAHTLEAPEPPDEATRWYILQSAIALWEPDRDDLEARLAAHLEKALREAKELTDWHEPDEEAESRAADFAGALLGAWREAPPAALEALVARGEALSLSQLALRFVIPGLPDIYQGSETGTFALTDPDNRAPLDPDAPVSAFGARKLALVKELVDLRRALPELFAAGSCSVTEDGERITLTRAQGGAQVALTVLTDGTAAPELTRS</sequence>
<dbReference type="PANTHER" id="PTHR10357">
    <property type="entry name" value="ALPHA-AMYLASE FAMILY MEMBER"/>
    <property type="match status" value="1"/>
</dbReference>
<reference evidence="2 3" key="1">
    <citation type="journal article" date="2010" name="J. Bacteriol.">
        <title>Genome sequences of Pelagibaca bermudensis HTCC2601T and Maritimibacter alkaliphilus HTCC2654T, the type strains of two marine Roseobacter genera.</title>
        <authorList>
            <person name="Thrash J.C."/>
            <person name="Cho J.C."/>
            <person name="Ferriera S."/>
            <person name="Johnson J."/>
            <person name="Vergin K.L."/>
            <person name="Giovannoni S.J."/>
        </authorList>
    </citation>
    <scope>NUCLEOTIDE SEQUENCE [LARGE SCALE GENOMIC DNA]</scope>
    <source>
        <strain evidence="3">DSM 26914 / JCM 13377 / KCTC 12554 / HTCC2601</strain>
    </source>
</reference>
<organism evidence="2 3">
    <name type="scientific">Salipiger bermudensis (strain DSM 26914 / JCM 13377 / KCTC 12554 / HTCC2601)</name>
    <name type="common">Pelagibaca bermudensis</name>
    <dbReference type="NCBI Taxonomy" id="314265"/>
    <lineage>
        <taxon>Bacteria</taxon>
        <taxon>Pseudomonadati</taxon>
        <taxon>Pseudomonadota</taxon>
        <taxon>Alphaproteobacteria</taxon>
        <taxon>Rhodobacterales</taxon>
        <taxon>Roseobacteraceae</taxon>
        <taxon>Salipiger</taxon>
    </lineage>
</organism>
<keyword evidence="3" id="KW-1185">Reference proteome</keyword>
<dbReference type="Gene3D" id="1.10.10.470">
    <property type="entry name" value="Maltooligosyl trehalose synthase, domain 4"/>
    <property type="match status" value="1"/>
</dbReference>
<comment type="caution">
    <text evidence="2">The sequence shown here is derived from an EMBL/GenBank/DDBJ whole genome shotgun (WGS) entry which is preliminary data.</text>
</comment>
<dbReference type="Gene3D" id="3.30.1590.10">
    <property type="entry name" value="Maltooligosyl trehalose synthase, domain 2"/>
    <property type="match status" value="1"/>
</dbReference>
<accession>Q0FLE0</accession>
<proteinExistence type="predicted"/>
<dbReference type="OrthoDB" id="9761577at2"/>
<evidence type="ECO:0000313" key="2">
    <source>
        <dbReference type="EMBL" id="EAU45034.1"/>
    </source>
</evidence>
<gene>
    <name evidence="2" type="ORF">R2601_05418</name>
</gene>
<dbReference type="InterPro" id="IPR006047">
    <property type="entry name" value="GH13_cat_dom"/>
</dbReference>
<dbReference type="GO" id="GO:0030980">
    <property type="term" value="P:alpha-glucan catabolic process"/>
    <property type="evidence" value="ECO:0007669"/>
    <property type="project" value="TreeGrafter"/>
</dbReference>
<evidence type="ECO:0000313" key="3">
    <source>
        <dbReference type="Proteomes" id="UP000006230"/>
    </source>
</evidence>
<dbReference type="GO" id="GO:0047470">
    <property type="term" value="F:(1,4)-alpha-D-glucan 1-alpha-D-glucosylmutase activity"/>
    <property type="evidence" value="ECO:0007669"/>
    <property type="project" value="TreeGrafter"/>
</dbReference>
<dbReference type="CDD" id="cd11336">
    <property type="entry name" value="AmyAc_MTSase"/>
    <property type="match status" value="1"/>
</dbReference>
<dbReference type="SMART" id="SM00642">
    <property type="entry name" value="Aamy"/>
    <property type="match status" value="1"/>
</dbReference>
<dbReference type="GO" id="GO:0005992">
    <property type="term" value="P:trehalose biosynthetic process"/>
    <property type="evidence" value="ECO:0007669"/>
    <property type="project" value="TreeGrafter"/>
</dbReference>
<dbReference type="InterPro" id="IPR012767">
    <property type="entry name" value="Trehalose_TreY"/>
</dbReference>
<dbReference type="EMBL" id="AATQ01000033">
    <property type="protein sequence ID" value="EAU45034.1"/>
    <property type="molecule type" value="Genomic_DNA"/>
</dbReference>
<name>Q0FLE0_SALBH</name>
<dbReference type="STRING" id="314265.R2601_05418"/>
<dbReference type="InterPro" id="IPR017853">
    <property type="entry name" value="GH"/>
</dbReference>
<dbReference type="GO" id="GO:0016787">
    <property type="term" value="F:hydrolase activity"/>
    <property type="evidence" value="ECO:0007669"/>
    <property type="project" value="UniProtKB-KW"/>
</dbReference>
<dbReference type="InterPro" id="IPR013797">
    <property type="entry name" value="Maltooligo_trehalose_synth_4"/>
</dbReference>
<evidence type="ECO:0000259" key="1">
    <source>
        <dbReference type="SMART" id="SM00642"/>
    </source>
</evidence>
<dbReference type="HOGENOM" id="CLU_005045_1_0_5"/>
<dbReference type="Proteomes" id="UP000006230">
    <property type="component" value="Unassembled WGS sequence"/>
</dbReference>
<feature type="domain" description="Glycosyl hydrolase family 13 catalytic" evidence="1">
    <location>
        <begin position="4"/>
        <end position="678"/>
    </location>
</feature>